<accession>A0A1V9ZS78</accession>
<dbReference type="OrthoDB" id="71845at2759"/>
<keyword evidence="1" id="KW-0472">Membrane</keyword>
<evidence type="ECO:0000313" key="3">
    <source>
        <dbReference type="Proteomes" id="UP000243579"/>
    </source>
</evidence>
<sequence length="253" mass="28363">MTSIAAHLKRLRLPSDLRTIAWRLEHPFRWSTIRSLVFHPFNWVVSTLSLFLVLGSVLSHLYFYTLTTLKFGLEDGMSEVDIMIPHSIKHAAATDLTVHEYFQLEIDEEGRTAMAGVDLRLKHAFFNSTASLEIYLAVLYFVSLKPIIATVFFTLGPVLLVGTLVSIVNPNPDDVVALVSFMQNYCDFTLSPEEQAWIAGGQHAVVVLFSLVMTEFSTAVSHDLMRLFCCEWRVVYSEAEGSSSATEVTPLVV</sequence>
<feature type="transmembrane region" description="Helical" evidence="1">
    <location>
        <begin position="147"/>
        <end position="168"/>
    </location>
</feature>
<dbReference type="AlphaFoldDB" id="A0A1V9ZS78"/>
<organism evidence="2 3">
    <name type="scientific">Achlya hypogyna</name>
    <name type="common">Oomycete</name>
    <name type="synonym">Protoachlya hypogyna</name>
    <dbReference type="NCBI Taxonomy" id="1202772"/>
    <lineage>
        <taxon>Eukaryota</taxon>
        <taxon>Sar</taxon>
        <taxon>Stramenopiles</taxon>
        <taxon>Oomycota</taxon>
        <taxon>Saprolegniomycetes</taxon>
        <taxon>Saprolegniales</taxon>
        <taxon>Achlyaceae</taxon>
        <taxon>Achlya</taxon>
    </lineage>
</organism>
<feature type="transmembrane region" description="Helical" evidence="1">
    <location>
        <begin position="41"/>
        <end position="63"/>
    </location>
</feature>
<dbReference type="Proteomes" id="UP000243579">
    <property type="component" value="Unassembled WGS sequence"/>
</dbReference>
<comment type="caution">
    <text evidence="2">The sequence shown here is derived from an EMBL/GenBank/DDBJ whole genome shotgun (WGS) entry which is preliminary data.</text>
</comment>
<evidence type="ECO:0000313" key="2">
    <source>
        <dbReference type="EMBL" id="OQS00886.1"/>
    </source>
</evidence>
<evidence type="ECO:0000256" key="1">
    <source>
        <dbReference type="SAM" id="Phobius"/>
    </source>
</evidence>
<protein>
    <submittedName>
        <fullName evidence="2">Uncharacterized protein</fullName>
    </submittedName>
</protein>
<name>A0A1V9ZS78_ACHHY</name>
<keyword evidence="3" id="KW-1185">Reference proteome</keyword>
<gene>
    <name evidence="2" type="ORF">ACHHYP_02164</name>
</gene>
<proteinExistence type="predicted"/>
<dbReference type="EMBL" id="JNBR01000020">
    <property type="protein sequence ID" value="OQS00886.1"/>
    <property type="molecule type" value="Genomic_DNA"/>
</dbReference>
<keyword evidence="1" id="KW-0812">Transmembrane</keyword>
<reference evidence="2 3" key="1">
    <citation type="journal article" date="2014" name="Genome Biol. Evol.">
        <title>The secreted proteins of Achlya hypogyna and Thraustotheca clavata identify the ancestral oomycete secretome and reveal gene acquisitions by horizontal gene transfer.</title>
        <authorList>
            <person name="Misner I."/>
            <person name="Blouin N."/>
            <person name="Leonard G."/>
            <person name="Richards T.A."/>
            <person name="Lane C.E."/>
        </authorList>
    </citation>
    <scope>NUCLEOTIDE SEQUENCE [LARGE SCALE GENOMIC DNA]</scope>
    <source>
        <strain evidence="2 3">ATCC 48635</strain>
    </source>
</reference>
<keyword evidence="1" id="KW-1133">Transmembrane helix</keyword>